<name>A0A1T4P0L5_9FIRM</name>
<keyword evidence="2" id="KW-0812">Transmembrane</keyword>
<dbReference type="InterPro" id="IPR011105">
    <property type="entry name" value="Cell_wall_hydrolase_SleB"/>
</dbReference>
<dbReference type="Gene3D" id="1.10.10.2520">
    <property type="entry name" value="Cell wall hydrolase SleB, domain 1"/>
    <property type="match status" value="1"/>
</dbReference>
<evidence type="ECO:0000259" key="3">
    <source>
        <dbReference type="Pfam" id="PF07486"/>
    </source>
</evidence>
<feature type="region of interest" description="Disordered" evidence="1">
    <location>
        <begin position="99"/>
        <end position="120"/>
    </location>
</feature>
<protein>
    <submittedName>
        <fullName evidence="4">Cell Wall Hydrolase</fullName>
    </submittedName>
</protein>
<gene>
    <name evidence="4" type="ORF">SAMN02745110_01793</name>
</gene>
<keyword evidence="2" id="KW-1133">Transmembrane helix</keyword>
<feature type="domain" description="Cell wall hydrolase SleB" evidence="3">
    <location>
        <begin position="167"/>
        <end position="256"/>
    </location>
</feature>
<organism evidence="4 5">
    <name type="scientific">Eubacterium ruminantium</name>
    <dbReference type="NCBI Taxonomy" id="42322"/>
    <lineage>
        <taxon>Bacteria</taxon>
        <taxon>Bacillati</taxon>
        <taxon>Bacillota</taxon>
        <taxon>Clostridia</taxon>
        <taxon>Eubacteriales</taxon>
        <taxon>Eubacteriaceae</taxon>
        <taxon>Eubacterium</taxon>
    </lineage>
</organism>
<keyword evidence="2" id="KW-0472">Membrane</keyword>
<dbReference type="AlphaFoldDB" id="A0A1T4P0L5"/>
<dbReference type="GO" id="GO:0016787">
    <property type="term" value="F:hydrolase activity"/>
    <property type="evidence" value="ECO:0007669"/>
    <property type="project" value="UniProtKB-KW"/>
</dbReference>
<dbReference type="Proteomes" id="UP000189857">
    <property type="component" value="Unassembled WGS sequence"/>
</dbReference>
<proteinExistence type="predicted"/>
<dbReference type="EMBL" id="FUXA01000010">
    <property type="protein sequence ID" value="SJZ84979.1"/>
    <property type="molecule type" value="Genomic_DNA"/>
</dbReference>
<keyword evidence="4" id="KW-0378">Hydrolase</keyword>
<dbReference type="Pfam" id="PF07486">
    <property type="entry name" value="Hydrolase_2"/>
    <property type="match status" value="1"/>
</dbReference>
<dbReference type="InterPro" id="IPR042047">
    <property type="entry name" value="SleB_dom1"/>
</dbReference>
<sequence length="257" mass="29296">MVERKVLYMKKENKLIVVVLVCLLITGICGTLSILNIAKLHNRNKKLKTEKEEIKKELEIRETEAADLSVKLTASKEEIESLNAEVKKLSTLLIEKEKKNEEEKVESPQSSEVEESTENFYYEESLEPEYEESIYESEEIHEESPEASSDIPWIMYEVVEAEVRGASKEDKMHVAHVIMNRVNSDSFPNNIYDVCLSPNQFATRGDVDQSTIDAVNEAMNSADTTDGALFFHSGEYSDEFCGADYIFTDDAGHHFYK</sequence>
<reference evidence="4 5" key="1">
    <citation type="submission" date="2017-02" db="EMBL/GenBank/DDBJ databases">
        <authorList>
            <person name="Peterson S.W."/>
        </authorList>
    </citation>
    <scope>NUCLEOTIDE SEQUENCE [LARGE SCALE GENOMIC DNA]</scope>
    <source>
        <strain evidence="4 5">ATCC 17233</strain>
    </source>
</reference>
<evidence type="ECO:0000313" key="5">
    <source>
        <dbReference type="Proteomes" id="UP000189857"/>
    </source>
</evidence>
<evidence type="ECO:0000313" key="4">
    <source>
        <dbReference type="EMBL" id="SJZ84979.1"/>
    </source>
</evidence>
<keyword evidence="5" id="KW-1185">Reference proteome</keyword>
<accession>A0A1T4P0L5</accession>
<feature type="transmembrane region" description="Helical" evidence="2">
    <location>
        <begin position="15"/>
        <end position="38"/>
    </location>
</feature>
<evidence type="ECO:0000256" key="1">
    <source>
        <dbReference type="SAM" id="MobiDB-lite"/>
    </source>
</evidence>
<evidence type="ECO:0000256" key="2">
    <source>
        <dbReference type="SAM" id="Phobius"/>
    </source>
</evidence>